<keyword evidence="1" id="KW-1133">Transmembrane helix</keyword>
<sequence>MDLSRRRKVRPHNPNAISPRPFIGMGLVATAFFPYAASGLLAPWWGVVLLVLVWLASFVLACAWWTPHPDRLPWLGAGVLVLWFVLVNAGGFFLGWTA</sequence>
<evidence type="ECO:0000256" key="1">
    <source>
        <dbReference type="SAM" id="Phobius"/>
    </source>
</evidence>
<feature type="transmembrane region" description="Helical" evidence="1">
    <location>
        <begin position="21"/>
        <end position="38"/>
    </location>
</feature>
<gene>
    <name evidence="2" type="ORF">H7344_07580</name>
</gene>
<organism evidence="2 3">
    <name type="scientific">Nocardioides deserti</name>
    <dbReference type="NCBI Taxonomy" id="1588644"/>
    <lineage>
        <taxon>Bacteria</taxon>
        <taxon>Bacillati</taxon>
        <taxon>Actinomycetota</taxon>
        <taxon>Actinomycetes</taxon>
        <taxon>Propionibacteriales</taxon>
        <taxon>Nocardioidaceae</taxon>
        <taxon>Nocardioides</taxon>
    </lineage>
</organism>
<dbReference type="Proteomes" id="UP000604001">
    <property type="component" value="Unassembled WGS sequence"/>
</dbReference>
<feature type="transmembrane region" description="Helical" evidence="1">
    <location>
        <begin position="44"/>
        <end position="65"/>
    </location>
</feature>
<keyword evidence="1" id="KW-0472">Membrane</keyword>
<keyword evidence="3" id="KW-1185">Reference proteome</keyword>
<protein>
    <recommendedName>
        <fullName evidence="4">DUF4175 domain-containing protein</fullName>
    </recommendedName>
</protein>
<proteinExistence type="predicted"/>
<dbReference type="EMBL" id="JACMYC010000003">
    <property type="protein sequence ID" value="MBC2960155.1"/>
    <property type="molecule type" value="Genomic_DNA"/>
</dbReference>
<evidence type="ECO:0000313" key="3">
    <source>
        <dbReference type="Proteomes" id="UP000604001"/>
    </source>
</evidence>
<accession>A0ABR6U708</accession>
<feature type="transmembrane region" description="Helical" evidence="1">
    <location>
        <begin position="72"/>
        <end position="96"/>
    </location>
</feature>
<name>A0ABR6U708_9ACTN</name>
<evidence type="ECO:0008006" key="4">
    <source>
        <dbReference type="Google" id="ProtNLM"/>
    </source>
</evidence>
<reference evidence="2 3" key="1">
    <citation type="submission" date="2020-08" db="EMBL/GenBank/DDBJ databases">
        <title>novel species in genus Nocardioides.</title>
        <authorList>
            <person name="Zhang G."/>
        </authorList>
    </citation>
    <scope>NUCLEOTIDE SEQUENCE [LARGE SCALE GENOMIC DNA]</scope>
    <source>
        <strain evidence="2 3">SC8A-24</strain>
    </source>
</reference>
<keyword evidence="1" id="KW-0812">Transmembrane</keyword>
<dbReference type="RefSeq" id="WP_166193166.1">
    <property type="nucleotide sequence ID" value="NZ_BMMR01000003.1"/>
</dbReference>
<comment type="caution">
    <text evidence="2">The sequence shown here is derived from an EMBL/GenBank/DDBJ whole genome shotgun (WGS) entry which is preliminary data.</text>
</comment>
<evidence type="ECO:0000313" key="2">
    <source>
        <dbReference type="EMBL" id="MBC2960155.1"/>
    </source>
</evidence>